<evidence type="ECO:0000259" key="5">
    <source>
        <dbReference type="PROSITE" id="PS50404"/>
    </source>
</evidence>
<dbReference type="InterPro" id="IPR040079">
    <property type="entry name" value="Glutathione_S-Trfase"/>
</dbReference>
<comment type="catalytic activity">
    <reaction evidence="3">
        <text>RX + glutathione = an S-substituted glutathione + a halide anion + H(+)</text>
        <dbReference type="Rhea" id="RHEA:16437"/>
        <dbReference type="ChEBI" id="CHEBI:15378"/>
        <dbReference type="ChEBI" id="CHEBI:16042"/>
        <dbReference type="ChEBI" id="CHEBI:17792"/>
        <dbReference type="ChEBI" id="CHEBI:57925"/>
        <dbReference type="ChEBI" id="CHEBI:90779"/>
        <dbReference type="EC" id="2.5.1.18"/>
    </reaction>
</comment>
<dbReference type="Gene3D" id="3.40.30.10">
    <property type="entry name" value="Glutaredoxin"/>
    <property type="match status" value="1"/>
</dbReference>
<dbReference type="InterPro" id="IPR036249">
    <property type="entry name" value="Thioredoxin-like_sf"/>
</dbReference>
<dbReference type="PROSITE" id="PS50404">
    <property type="entry name" value="GST_NTER"/>
    <property type="match status" value="1"/>
</dbReference>
<dbReference type="Pfam" id="PF13410">
    <property type="entry name" value="GST_C_2"/>
    <property type="match status" value="1"/>
</dbReference>
<dbReference type="InterPro" id="IPR010987">
    <property type="entry name" value="Glutathione-S-Trfase_C-like"/>
</dbReference>
<feature type="domain" description="GST N-terminal" evidence="5">
    <location>
        <begin position="69"/>
        <end position="147"/>
    </location>
</feature>
<evidence type="ECO:0000313" key="7">
    <source>
        <dbReference type="EMBL" id="WXB14065.1"/>
    </source>
</evidence>
<gene>
    <name evidence="7" type="ORF">LZC94_40330</name>
</gene>
<dbReference type="RefSeq" id="WP_394823683.1">
    <property type="nucleotide sequence ID" value="NZ_CP089984.1"/>
</dbReference>
<dbReference type="CDD" id="cd00299">
    <property type="entry name" value="GST_C_family"/>
    <property type="match status" value="1"/>
</dbReference>
<protein>
    <recommendedName>
        <fullName evidence="1">glutathione transferase</fullName>
        <ecNumber evidence="1">2.5.1.18</ecNumber>
    </recommendedName>
</protein>
<feature type="domain" description="GST C-terminal" evidence="6">
    <location>
        <begin position="152"/>
        <end position="282"/>
    </location>
</feature>
<dbReference type="InterPro" id="IPR036282">
    <property type="entry name" value="Glutathione-S-Trfase_C_sf"/>
</dbReference>
<dbReference type="PANTHER" id="PTHR43968:SF6">
    <property type="entry name" value="GLUTATHIONE S-TRANSFERASE OMEGA"/>
    <property type="match status" value="1"/>
</dbReference>
<dbReference type="PANTHER" id="PTHR43968">
    <property type="match status" value="1"/>
</dbReference>
<dbReference type="Pfam" id="PF13409">
    <property type="entry name" value="GST_N_2"/>
    <property type="match status" value="1"/>
</dbReference>
<dbReference type="SFLD" id="SFLDG00358">
    <property type="entry name" value="Main_(cytGST)"/>
    <property type="match status" value="1"/>
</dbReference>
<keyword evidence="2" id="KW-0808">Transferase</keyword>
<dbReference type="Gene3D" id="1.20.1050.10">
    <property type="match status" value="1"/>
</dbReference>
<evidence type="ECO:0000259" key="6">
    <source>
        <dbReference type="PROSITE" id="PS50405"/>
    </source>
</evidence>
<proteinExistence type="predicted"/>
<evidence type="ECO:0000256" key="4">
    <source>
        <dbReference type="SAM" id="MobiDB-lite"/>
    </source>
</evidence>
<evidence type="ECO:0000313" key="8">
    <source>
        <dbReference type="Proteomes" id="UP001370348"/>
    </source>
</evidence>
<organism evidence="7 8">
    <name type="scientific">Pendulispora albinea</name>
    <dbReference type="NCBI Taxonomy" id="2741071"/>
    <lineage>
        <taxon>Bacteria</taxon>
        <taxon>Pseudomonadati</taxon>
        <taxon>Myxococcota</taxon>
        <taxon>Myxococcia</taxon>
        <taxon>Myxococcales</taxon>
        <taxon>Sorangiineae</taxon>
        <taxon>Pendulisporaceae</taxon>
        <taxon>Pendulispora</taxon>
    </lineage>
</organism>
<keyword evidence="8" id="KW-1185">Reference proteome</keyword>
<name>A0ABZ2LUP7_9BACT</name>
<dbReference type="EMBL" id="CP089984">
    <property type="protein sequence ID" value="WXB14065.1"/>
    <property type="molecule type" value="Genomic_DNA"/>
</dbReference>
<dbReference type="SFLD" id="SFLDG01152">
    <property type="entry name" value="Main.3:_Omega-_and_Tau-like"/>
    <property type="match status" value="1"/>
</dbReference>
<evidence type="ECO:0000256" key="2">
    <source>
        <dbReference type="ARBA" id="ARBA00022679"/>
    </source>
</evidence>
<dbReference type="SFLD" id="SFLDS00019">
    <property type="entry name" value="Glutathione_Transferase_(cytos"/>
    <property type="match status" value="1"/>
</dbReference>
<evidence type="ECO:0000256" key="1">
    <source>
        <dbReference type="ARBA" id="ARBA00012452"/>
    </source>
</evidence>
<feature type="region of interest" description="Disordered" evidence="4">
    <location>
        <begin position="1"/>
        <end position="61"/>
    </location>
</feature>
<dbReference type="EC" id="2.5.1.18" evidence="1"/>
<sequence>MNRTPQSVTSLQPVAPPPESVTSLQPVAPPPQSVTSLQPVAPPPESVTSLQPVTPPPQSVAQPLRPIAHRLVLVSEHLCPYVQRVAIVLAEKGIPFERVFVDLSNKPAWFTDISPLGKTPLLRVDDHVIFESAVICEYVEDISPEHPLHPRDPLARANRRAWMAFGSEVLNDIAGLETTTDPSVFERKRSAIATKFRRMERALGPGPYFAGDDFSLVDAVFGPVFRYFDVFDSIADTGVFREVPRVNEWRAALKERPSVRAAVGADYPERLRAFLARKNAYLLSYSAESPS</sequence>
<accession>A0ABZ2LUP7</accession>
<dbReference type="InterPro" id="IPR045073">
    <property type="entry name" value="Omega/Tau-like"/>
</dbReference>
<dbReference type="InterPro" id="IPR004045">
    <property type="entry name" value="Glutathione_S-Trfase_N"/>
</dbReference>
<dbReference type="InterPro" id="IPR050983">
    <property type="entry name" value="GST_Omega/HSP26"/>
</dbReference>
<dbReference type="SUPFAM" id="SSF52833">
    <property type="entry name" value="Thioredoxin-like"/>
    <property type="match status" value="1"/>
</dbReference>
<dbReference type="CDD" id="cd00570">
    <property type="entry name" value="GST_N_family"/>
    <property type="match status" value="1"/>
</dbReference>
<dbReference type="PROSITE" id="PS50405">
    <property type="entry name" value="GST_CTER"/>
    <property type="match status" value="1"/>
</dbReference>
<evidence type="ECO:0000256" key="3">
    <source>
        <dbReference type="ARBA" id="ARBA00047960"/>
    </source>
</evidence>
<dbReference type="Proteomes" id="UP001370348">
    <property type="component" value="Chromosome"/>
</dbReference>
<feature type="compositionally biased region" description="Polar residues" evidence="4">
    <location>
        <begin position="1"/>
        <end position="12"/>
    </location>
</feature>
<reference evidence="7 8" key="1">
    <citation type="submission" date="2021-12" db="EMBL/GenBank/DDBJ databases">
        <title>Discovery of the Pendulisporaceae a myxobacterial family with distinct sporulation behavior and unique specialized metabolism.</title>
        <authorList>
            <person name="Garcia R."/>
            <person name="Popoff A."/>
            <person name="Bader C.D."/>
            <person name="Loehr J."/>
            <person name="Walesch S."/>
            <person name="Walt C."/>
            <person name="Boldt J."/>
            <person name="Bunk B."/>
            <person name="Haeckl F.J.F.P.J."/>
            <person name="Gunesch A.P."/>
            <person name="Birkelbach J."/>
            <person name="Nuebel U."/>
            <person name="Pietschmann T."/>
            <person name="Bach T."/>
            <person name="Mueller R."/>
        </authorList>
    </citation>
    <scope>NUCLEOTIDE SEQUENCE [LARGE SCALE GENOMIC DNA]</scope>
    <source>
        <strain evidence="7 8">MSr11954</strain>
    </source>
</reference>
<dbReference type="SUPFAM" id="SSF47616">
    <property type="entry name" value="GST C-terminal domain-like"/>
    <property type="match status" value="1"/>
</dbReference>